<proteinExistence type="predicted"/>
<name>A0ACB6ZSE1_THEGA</name>
<keyword evidence="2" id="KW-1185">Reference proteome</keyword>
<evidence type="ECO:0000313" key="1">
    <source>
        <dbReference type="EMBL" id="KAF9652378.1"/>
    </source>
</evidence>
<reference evidence="1" key="2">
    <citation type="journal article" date="2020" name="Nat. Commun.">
        <title>Large-scale genome sequencing of mycorrhizal fungi provides insights into the early evolution of symbiotic traits.</title>
        <authorList>
            <person name="Miyauchi S."/>
            <person name="Kiss E."/>
            <person name="Kuo A."/>
            <person name="Drula E."/>
            <person name="Kohler A."/>
            <person name="Sanchez-Garcia M."/>
            <person name="Morin E."/>
            <person name="Andreopoulos B."/>
            <person name="Barry K.W."/>
            <person name="Bonito G."/>
            <person name="Buee M."/>
            <person name="Carver A."/>
            <person name="Chen C."/>
            <person name="Cichocki N."/>
            <person name="Clum A."/>
            <person name="Culley D."/>
            <person name="Crous P.W."/>
            <person name="Fauchery L."/>
            <person name="Girlanda M."/>
            <person name="Hayes R.D."/>
            <person name="Keri Z."/>
            <person name="LaButti K."/>
            <person name="Lipzen A."/>
            <person name="Lombard V."/>
            <person name="Magnuson J."/>
            <person name="Maillard F."/>
            <person name="Murat C."/>
            <person name="Nolan M."/>
            <person name="Ohm R.A."/>
            <person name="Pangilinan J."/>
            <person name="Pereira M.F."/>
            <person name="Perotto S."/>
            <person name="Peter M."/>
            <person name="Pfister S."/>
            <person name="Riley R."/>
            <person name="Sitrit Y."/>
            <person name="Stielow J.B."/>
            <person name="Szollosi G."/>
            <person name="Zifcakova L."/>
            <person name="Stursova M."/>
            <person name="Spatafora J.W."/>
            <person name="Tedersoo L."/>
            <person name="Vaario L.M."/>
            <person name="Yamada A."/>
            <person name="Yan M."/>
            <person name="Wang P."/>
            <person name="Xu J."/>
            <person name="Bruns T."/>
            <person name="Baldrian P."/>
            <person name="Vilgalys R."/>
            <person name="Dunand C."/>
            <person name="Henrissat B."/>
            <person name="Grigoriev I.V."/>
            <person name="Hibbett D."/>
            <person name="Nagy L.G."/>
            <person name="Martin F.M."/>
        </authorList>
    </citation>
    <scope>NUCLEOTIDE SEQUENCE</scope>
    <source>
        <strain evidence="1">P2</strain>
    </source>
</reference>
<sequence>MLFARLSLIALVTTLVSTVAGLKVISPGGSTLWWVANSDNTLIWDCSDKTHDQFNVVIANSNPSVLVAPLPIIPTLYNYVCSKLILATQLNVAAATGYTIQLTNIFNNTDIYASSEPFEIKPVGSVYPDPSATPGHGGSSGTPSSTSGSSKPSSTTSGGNGSKSGGSKNTLSALGAFAAIVVGVITA</sequence>
<comment type="caution">
    <text evidence="1">The sequence shown here is derived from an EMBL/GenBank/DDBJ whole genome shotgun (WGS) entry which is preliminary data.</text>
</comment>
<accession>A0ACB6ZSE1</accession>
<dbReference type="Proteomes" id="UP000886501">
    <property type="component" value="Unassembled WGS sequence"/>
</dbReference>
<organism evidence="1 2">
    <name type="scientific">Thelephora ganbajun</name>
    <name type="common">Ganba fungus</name>
    <dbReference type="NCBI Taxonomy" id="370292"/>
    <lineage>
        <taxon>Eukaryota</taxon>
        <taxon>Fungi</taxon>
        <taxon>Dikarya</taxon>
        <taxon>Basidiomycota</taxon>
        <taxon>Agaricomycotina</taxon>
        <taxon>Agaricomycetes</taxon>
        <taxon>Thelephorales</taxon>
        <taxon>Thelephoraceae</taxon>
        <taxon>Thelephora</taxon>
    </lineage>
</organism>
<dbReference type="EMBL" id="MU117969">
    <property type="protein sequence ID" value="KAF9652378.1"/>
    <property type="molecule type" value="Genomic_DNA"/>
</dbReference>
<protein>
    <submittedName>
        <fullName evidence="1">Uncharacterized protein</fullName>
    </submittedName>
</protein>
<gene>
    <name evidence="1" type="ORF">BDM02DRAFT_2960179</name>
</gene>
<reference evidence="1" key="1">
    <citation type="submission" date="2019-10" db="EMBL/GenBank/DDBJ databases">
        <authorList>
            <consortium name="DOE Joint Genome Institute"/>
            <person name="Kuo A."/>
            <person name="Miyauchi S."/>
            <person name="Kiss E."/>
            <person name="Drula E."/>
            <person name="Kohler A."/>
            <person name="Sanchez-Garcia M."/>
            <person name="Andreopoulos B."/>
            <person name="Barry K.W."/>
            <person name="Bonito G."/>
            <person name="Buee M."/>
            <person name="Carver A."/>
            <person name="Chen C."/>
            <person name="Cichocki N."/>
            <person name="Clum A."/>
            <person name="Culley D."/>
            <person name="Crous P.W."/>
            <person name="Fauchery L."/>
            <person name="Girlanda M."/>
            <person name="Hayes R."/>
            <person name="Keri Z."/>
            <person name="Labutti K."/>
            <person name="Lipzen A."/>
            <person name="Lombard V."/>
            <person name="Magnuson J."/>
            <person name="Maillard F."/>
            <person name="Morin E."/>
            <person name="Murat C."/>
            <person name="Nolan M."/>
            <person name="Ohm R."/>
            <person name="Pangilinan J."/>
            <person name="Pereira M."/>
            <person name="Perotto S."/>
            <person name="Peter M."/>
            <person name="Riley R."/>
            <person name="Sitrit Y."/>
            <person name="Stielow B."/>
            <person name="Szollosi G."/>
            <person name="Zifcakova L."/>
            <person name="Stursova M."/>
            <person name="Spatafora J.W."/>
            <person name="Tedersoo L."/>
            <person name="Vaario L.-M."/>
            <person name="Yamada A."/>
            <person name="Yan M."/>
            <person name="Wang P."/>
            <person name="Xu J."/>
            <person name="Bruns T."/>
            <person name="Baldrian P."/>
            <person name="Vilgalys R."/>
            <person name="Henrissat B."/>
            <person name="Grigoriev I.V."/>
            <person name="Hibbett D."/>
            <person name="Nagy L.G."/>
            <person name="Martin F.M."/>
        </authorList>
    </citation>
    <scope>NUCLEOTIDE SEQUENCE</scope>
    <source>
        <strain evidence="1">P2</strain>
    </source>
</reference>
<evidence type="ECO:0000313" key="2">
    <source>
        <dbReference type="Proteomes" id="UP000886501"/>
    </source>
</evidence>